<dbReference type="AlphaFoldDB" id="A0A261EUF9"/>
<evidence type="ECO:0000256" key="5">
    <source>
        <dbReference type="ARBA" id="ARBA00022759"/>
    </source>
</evidence>
<dbReference type="InterPro" id="IPR021127">
    <property type="entry name" value="CRISPR_associated_Cas2"/>
</dbReference>
<dbReference type="HAMAP" id="MF_01471">
    <property type="entry name" value="Cas2"/>
    <property type="match status" value="1"/>
</dbReference>
<protein>
    <recommendedName>
        <fullName evidence="9">CRISPR-associated endoribonuclease Cas2</fullName>
        <ecNumber evidence="9">3.1.-.-</ecNumber>
    </recommendedName>
</protein>
<accession>A0A261EUF9</accession>
<dbReference type="GO" id="GO:0043571">
    <property type="term" value="P:maintenance of CRISPR repeat elements"/>
    <property type="evidence" value="ECO:0007669"/>
    <property type="project" value="UniProtKB-UniRule"/>
</dbReference>
<feature type="binding site" evidence="9">
    <location>
        <position position="8"/>
    </location>
    <ligand>
        <name>Mg(2+)</name>
        <dbReference type="ChEBI" id="CHEBI:18420"/>
        <note>catalytic</note>
    </ligand>
</feature>
<comment type="function">
    <text evidence="9">CRISPR (clustered regularly interspaced short palindromic repeat), is an adaptive immune system that provides protection against mobile genetic elements (viruses, transposable elements and conjugative plasmids). CRISPR clusters contain sequences complementary to antecedent mobile elements and target invading nucleic acids. CRISPR clusters are transcribed and processed into CRISPR RNA (crRNA). Functions as a ssRNA-specific endoribonuclease. Involved in the integration of spacer DNA into the CRISPR cassette.</text>
</comment>
<keyword evidence="6 9" id="KW-0378">Hydrolase</keyword>
<keyword evidence="4 9" id="KW-0479">Metal-binding</keyword>
<evidence type="ECO:0000256" key="10">
    <source>
        <dbReference type="SAM" id="MobiDB-lite"/>
    </source>
</evidence>
<evidence type="ECO:0000256" key="9">
    <source>
        <dbReference type="HAMAP-Rule" id="MF_01471"/>
    </source>
</evidence>
<evidence type="ECO:0000313" key="12">
    <source>
        <dbReference type="Proteomes" id="UP000216725"/>
    </source>
</evidence>
<sequence>MWCVVMFDLPVETKMERRAATQFRDLLLDQGFMMVQFSVYARYTPTLGGNRSSIEFIKKNIPAKGKVRILNLSDHQWTQSFHSYDSQIGNPNDGPTAPGALTLF</sequence>
<reference evidence="11 12" key="1">
    <citation type="journal article" date="2017" name="BMC Genomics">
        <title>Comparative genomic and phylogenomic analyses of the Bifidobacteriaceae family.</title>
        <authorList>
            <person name="Lugli G.A."/>
            <person name="Milani C."/>
            <person name="Turroni F."/>
            <person name="Duranti S."/>
            <person name="Mancabelli L."/>
            <person name="Mangifesta M."/>
            <person name="Ferrario C."/>
            <person name="Modesto M."/>
            <person name="Mattarelli P."/>
            <person name="Jiri K."/>
            <person name="van Sinderen D."/>
            <person name="Ventura M."/>
        </authorList>
    </citation>
    <scope>NUCLEOTIDE SEQUENCE [LARGE SCALE GENOMIC DNA]</scope>
    <source>
        <strain evidence="11 12">DSM 24742</strain>
    </source>
</reference>
<keyword evidence="3 9" id="KW-0540">Nuclease</keyword>
<dbReference type="EMBL" id="MWWR01000017">
    <property type="protein sequence ID" value="OZG50500.1"/>
    <property type="molecule type" value="Genomic_DNA"/>
</dbReference>
<comment type="cofactor">
    <cofactor evidence="1 9">
        <name>Mg(2+)</name>
        <dbReference type="ChEBI" id="CHEBI:18420"/>
    </cofactor>
</comment>
<dbReference type="Proteomes" id="UP000216725">
    <property type="component" value="Unassembled WGS sequence"/>
</dbReference>
<dbReference type="EC" id="3.1.-.-" evidence="9"/>
<comment type="similarity">
    <text evidence="2 9">Belongs to the CRISPR-associated endoribonuclease Cas2 protein family.</text>
</comment>
<keyword evidence="7 9" id="KW-0460">Magnesium</keyword>
<evidence type="ECO:0000256" key="4">
    <source>
        <dbReference type="ARBA" id="ARBA00022723"/>
    </source>
</evidence>
<keyword evidence="8 9" id="KW-0051">Antiviral defense</keyword>
<evidence type="ECO:0000256" key="8">
    <source>
        <dbReference type="ARBA" id="ARBA00023118"/>
    </source>
</evidence>
<evidence type="ECO:0000256" key="7">
    <source>
        <dbReference type="ARBA" id="ARBA00022842"/>
    </source>
</evidence>
<comment type="caution">
    <text evidence="11">The sequence shown here is derived from an EMBL/GenBank/DDBJ whole genome shotgun (WGS) entry which is preliminary data.</text>
</comment>
<evidence type="ECO:0000256" key="6">
    <source>
        <dbReference type="ARBA" id="ARBA00022801"/>
    </source>
</evidence>
<dbReference type="GO" id="GO:0016787">
    <property type="term" value="F:hydrolase activity"/>
    <property type="evidence" value="ECO:0007669"/>
    <property type="project" value="UniProtKB-KW"/>
</dbReference>
<keyword evidence="5 9" id="KW-0255">Endonuclease</keyword>
<keyword evidence="12" id="KW-1185">Reference proteome</keyword>
<evidence type="ECO:0000313" key="11">
    <source>
        <dbReference type="EMBL" id="OZG50500.1"/>
    </source>
</evidence>
<dbReference type="Pfam" id="PF09827">
    <property type="entry name" value="CRISPR_Cas2"/>
    <property type="match status" value="1"/>
</dbReference>
<dbReference type="InterPro" id="IPR019199">
    <property type="entry name" value="Virulence_VapD/CRISPR_Cas2"/>
</dbReference>
<dbReference type="GO" id="GO:0046872">
    <property type="term" value="F:metal ion binding"/>
    <property type="evidence" value="ECO:0007669"/>
    <property type="project" value="UniProtKB-UniRule"/>
</dbReference>
<feature type="region of interest" description="Disordered" evidence="10">
    <location>
        <begin position="84"/>
        <end position="104"/>
    </location>
</feature>
<evidence type="ECO:0000256" key="3">
    <source>
        <dbReference type="ARBA" id="ARBA00022722"/>
    </source>
</evidence>
<dbReference type="GO" id="GO:0004521">
    <property type="term" value="F:RNA endonuclease activity"/>
    <property type="evidence" value="ECO:0007669"/>
    <property type="project" value="InterPro"/>
</dbReference>
<evidence type="ECO:0000256" key="2">
    <source>
        <dbReference type="ARBA" id="ARBA00009959"/>
    </source>
</evidence>
<name>A0A261EUF9_9BIFI</name>
<dbReference type="GO" id="GO:0051607">
    <property type="term" value="P:defense response to virus"/>
    <property type="evidence" value="ECO:0007669"/>
    <property type="project" value="UniProtKB-UniRule"/>
</dbReference>
<proteinExistence type="inferred from homology"/>
<organism evidence="11 12">
    <name type="scientific">Pseudoscardovia radai</name>
    <dbReference type="NCBI Taxonomy" id="987066"/>
    <lineage>
        <taxon>Bacteria</taxon>
        <taxon>Bacillati</taxon>
        <taxon>Actinomycetota</taxon>
        <taxon>Actinomycetes</taxon>
        <taxon>Bifidobacteriales</taxon>
        <taxon>Bifidobacteriaceae</taxon>
        <taxon>Pseudoscardovia</taxon>
    </lineage>
</organism>
<gene>
    <name evidence="9" type="primary">cas2</name>
    <name evidence="11" type="ORF">PSRA_1530</name>
</gene>
<dbReference type="NCBIfam" id="TIGR01573">
    <property type="entry name" value="cas2"/>
    <property type="match status" value="1"/>
</dbReference>
<dbReference type="SUPFAM" id="SSF143430">
    <property type="entry name" value="TTP0101/SSO1404-like"/>
    <property type="match status" value="1"/>
</dbReference>
<comment type="subunit">
    <text evidence="9">Homodimer, forms a heterotetramer with a Cas1 homodimer.</text>
</comment>
<evidence type="ECO:0000256" key="1">
    <source>
        <dbReference type="ARBA" id="ARBA00001946"/>
    </source>
</evidence>